<dbReference type="GO" id="GO:0005886">
    <property type="term" value="C:plasma membrane"/>
    <property type="evidence" value="ECO:0007669"/>
    <property type="project" value="UniProtKB-SubCell"/>
</dbReference>
<keyword evidence="3 9" id="KW-1134">Transmembrane beta strand</keyword>
<dbReference type="Proteomes" id="UP001056386">
    <property type="component" value="Chromosome 2"/>
</dbReference>
<feature type="chain" id="PRO_5042668060" evidence="9">
    <location>
        <begin position="26"/>
        <end position="482"/>
    </location>
</feature>
<dbReference type="Pfam" id="PF02321">
    <property type="entry name" value="OEP"/>
    <property type="match status" value="2"/>
</dbReference>
<dbReference type="Proteomes" id="UP000594892">
    <property type="component" value="Chromosome 1"/>
</dbReference>
<evidence type="ECO:0000256" key="6">
    <source>
        <dbReference type="ARBA" id="ARBA00023136"/>
    </source>
</evidence>
<dbReference type="InterPro" id="IPR003423">
    <property type="entry name" value="OMP_efflux"/>
</dbReference>
<dbReference type="EMBL" id="CP099583">
    <property type="protein sequence ID" value="USS42604.1"/>
    <property type="molecule type" value="Genomic_DNA"/>
</dbReference>
<evidence type="ECO:0000313" key="10">
    <source>
        <dbReference type="EMBL" id="QPQ89266.1"/>
    </source>
</evidence>
<evidence type="ECO:0000313" key="11">
    <source>
        <dbReference type="EMBL" id="USS42604.1"/>
    </source>
</evidence>
<evidence type="ECO:0000256" key="8">
    <source>
        <dbReference type="ARBA" id="ARBA00023288"/>
    </source>
</evidence>
<evidence type="ECO:0000256" key="2">
    <source>
        <dbReference type="ARBA" id="ARBA00007613"/>
    </source>
</evidence>
<dbReference type="GO" id="GO:0015562">
    <property type="term" value="F:efflux transmembrane transporter activity"/>
    <property type="evidence" value="ECO:0007669"/>
    <property type="project" value="InterPro"/>
</dbReference>
<dbReference type="SUPFAM" id="SSF56954">
    <property type="entry name" value="Outer membrane efflux proteins (OEP)"/>
    <property type="match status" value="1"/>
</dbReference>
<evidence type="ECO:0000313" key="13">
    <source>
        <dbReference type="Proteomes" id="UP001056386"/>
    </source>
</evidence>
<keyword evidence="13" id="KW-1185">Reference proteome</keyword>
<evidence type="ECO:0000256" key="4">
    <source>
        <dbReference type="ARBA" id="ARBA00022692"/>
    </source>
</evidence>
<keyword evidence="7 9" id="KW-0564">Palmitate</keyword>
<organism evidence="10 12">
    <name type="scientific">Burkholderia glumae</name>
    <name type="common">Pseudomonas glumae</name>
    <dbReference type="NCBI Taxonomy" id="337"/>
    <lineage>
        <taxon>Bacteria</taxon>
        <taxon>Pseudomonadati</taxon>
        <taxon>Pseudomonadota</taxon>
        <taxon>Betaproteobacteria</taxon>
        <taxon>Burkholderiales</taxon>
        <taxon>Burkholderiaceae</taxon>
        <taxon>Burkholderia</taxon>
    </lineage>
</organism>
<dbReference type="GeneID" id="45693970"/>
<keyword evidence="8 9" id="KW-0449">Lipoprotein</keyword>
<feature type="signal peptide" evidence="9">
    <location>
        <begin position="1"/>
        <end position="25"/>
    </location>
</feature>
<evidence type="ECO:0000256" key="3">
    <source>
        <dbReference type="ARBA" id="ARBA00022452"/>
    </source>
</evidence>
<evidence type="ECO:0000256" key="5">
    <source>
        <dbReference type="ARBA" id="ARBA00022729"/>
    </source>
</evidence>
<dbReference type="RefSeq" id="WP_015878009.1">
    <property type="nucleotide sequence ID" value="NZ_CP021075.1"/>
</dbReference>
<accession>A0AAP9XVF1</accession>
<evidence type="ECO:0000256" key="9">
    <source>
        <dbReference type="RuleBase" id="RU362097"/>
    </source>
</evidence>
<dbReference type="PANTHER" id="PTHR30203:SF20">
    <property type="entry name" value="MULTIDRUG RESISTANCE OUTER MEMBRANE PROTEIN MDTP-RELATED"/>
    <property type="match status" value="1"/>
</dbReference>
<keyword evidence="4 9" id="KW-0812">Transmembrane</keyword>
<dbReference type="AlphaFoldDB" id="A0AAP9XVF1"/>
<name>A0AAP9XVF1_BURGL</name>
<dbReference type="EMBL" id="CP065600">
    <property type="protein sequence ID" value="QPQ89266.1"/>
    <property type="molecule type" value="Genomic_DNA"/>
</dbReference>
<dbReference type="Gene3D" id="2.20.200.10">
    <property type="entry name" value="Outer membrane efflux proteins (OEP)"/>
    <property type="match status" value="1"/>
</dbReference>
<dbReference type="Gene3D" id="1.20.1600.10">
    <property type="entry name" value="Outer membrane efflux proteins (OEP)"/>
    <property type="match status" value="1"/>
</dbReference>
<dbReference type="InterPro" id="IPR010131">
    <property type="entry name" value="MdtP/NodT-like"/>
</dbReference>
<comment type="similarity">
    <text evidence="2 9">Belongs to the outer membrane factor (OMF) (TC 1.B.17) family.</text>
</comment>
<protein>
    <submittedName>
        <fullName evidence="10">Efflux transporter outer membrane subunit</fullName>
    </submittedName>
</protein>
<dbReference type="PANTHER" id="PTHR30203">
    <property type="entry name" value="OUTER MEMBRANE CATION EFFLUX PROTEIN"/>
    <property type="match status" value="1"/>
</dbReference>
<keyword evidence="5 9" id="KW-0732">Signal</keyword>
<evidence type="ECO:0000313" key="12">
    <source>
        <dbReference type="Proteomes" id="UP000594892"/>
    </source>
</evidence>
<dbReference type="NCBIfam" id="TIGR01845">
    <property type="entry name" value="outer_NodT"/>
    <property type="match status" value="1"/>
</dbReference>
<evidence type="ECO:0000256" key="1">
    <source>
        <dbReference type="ARBA" id="ARBA00004370"/>
    </source>
</evidence>
<keyword evidence="6 9" id="KW-0472">Membrane</keyword>
<gene>
    <name evidence="10" type="ORF">I6H06_06280</name>
    <name evidence="11" type="ORF">NFI99_10450</name>
</gene>
<evidence type="ECO:0000256" key="7">
    <source>
        <dbReference type="ARBA" id="ARBA00023139"/>
    </source>
</evidence>
<comment type="subcellular location">
    <subcellularLocation>
        <location evidence="9">Cell membrane</location>
        <topology evidence="9">Lipid-anchor</topology>
    </subcellularLocation>
    <subcellularLocation>
        <location evidence="1">Membrane</location>
    </subcellularLocation>
</comment>
<reference evidence="10 12" key="1">
    <citation type="submission" date="2020-12" db="EMBL/GenBank/DDBJ databases">
        <title>FDA dAtabase for Regulatory Grade micrObial Sequences (FDA-ARGOS): Supporting development and validation of Infectious Disease Dx tests.</title>
        <authorList>
            <person name="Minogue T."/>
            <person name="Wolcott M."/>
            <person name="Wasieloski L."/>
            <person name="Aguilar W."/>
            <person name="Moore D."/>
            <person name="Jaissle J."/>
            <person name="Tallon L."/>
            <person name="Sadzewicz L."/>
            <person name="Zhao X."/>
            <person name="Boylan J."/>
            <person name="Ott S."/>
            <person name="Bowen H."/>
            <person name="Vavikolanu K."/>
            <person name="Mehta A."/>
            <person name="Aluvathingal J."/>
            <person name="Nadendla S."/>
            <person name="Yan Y."/>
            <person name="Sichtig H."/>
        </authorList>
    </citation>
    <scope>NUCLEOTIDE SEQUENCE [LARGE SCALE GENOMIC DNA]</scope>
    <source>
        <strain evidence="10 12">FDAARGOS_949</strain>
    </source>
</reference>
<sequence length="482" mass="50998">MSKFLASIRIWGPVVSATVAAAVMAGCAPFGQQPARQAITPLAQFDPGLALRSARGRADVDAHWWRAFGDPQLDRVLADALADAPSLKAQRARVDEALAQADVSAAASLPRLGASASALPQRLPRSYNVPPPAAGHWQVNAQALLNASFDLDVAGRLRALTRAATLRADQQQALERAATVSLQAALVETYLQLALELQLLEIAQDTLRQQDYLLRLTRQRAAAGLDMPAAVARAGEPLPLAAAEVERQHAAVALLRHRLAALVGRGPGYADTLTPAPGVLRALAPLPATLPAALVGRRPDILAARYRVEAESAGIDAARASFYPDINLLAFAGVQSFGFRALLHGSSGAFGAGPAITLPIFEGGRLRAGLRAQTDAYNAAVADYDDTVVHALAQVSDSLVQLDSLARQRDLTVEALARAQSTYEIETRRYQKGISGYLDVLLAETRLLEDRRSVARADTSLAVEHVRLIAALGGATNPGAQP</sequence>
<reference evidence="11" key="2">
    <citation type="submission" date="2022-06" db="EMBL/GenBank/DDBJ databases">
        <title>Draft genome sequence of Burkholderia glumae strain GR20004 isolated from rice panicle showing bacterial panicle blight.</title>
        <authorList>
            <person name="Choi S.Y."/>
            <person name="Lee Y.H."/>
        </authorList>
    </citation>
    <scope>NUCLEOTIDE SEQUENCE</scope>
    <source>
        <strain evidence="11">GR20004</strain>
    </source>
</reference>
<proteinExistence type="inferred from homology"/>
<dbReference type="PROSITE" id="PS51257">
    <property type="entry name" value="PROKAR_LIPOPROTEIN"/>
    <property type="match status" value="1"/>
</dbReference>